<proteinExistence type="inferred from homology"/>
<evidence type="ECO:0000259" key="2">
    <source>
        <dbReference type="PROSITE" id="PS51786"/>
    </source>
</evidence>
<dbReference type="GO" id="GO:0004252">
    <property type="term" value="F:serine-type endopeptidase activity"/>
    <property type="evidence" value="ECO:0007669"/>
    <property type="project" value="UniProtKB-UniRule"/>
</dbReference>
<dbReference type="Gene3D" id="3.30.230.10">
    <property type="match status" value="1"/>
</dbReference>
<evidence type="ECO:0000313" key="3">
    <source>
        <dbReference type="EMBL" id="AGQ19474.1"/>
    </source>
</evidence>
<dbReference type="PANTHER" id="PTHR10046">
    <property type="entry name" value="ATP DEPENDENT LON PROTEASE FAMILY MEMBER"/>
    <property type="match status" value="1"/>
</dbReference>
<dbReference type="GO" id="GO:0006508">
    <property type="term" value="P:proteolysis"/>
    <property type="evidence" value="ECO:0007669"/>
    <property type="project" value="UniProtKB-KW"/>
</dbReference>
<keyword evidence="1" id="KW-0378">Hydrolase</keyword>
<reference evidence="3" key="1">
    <citation type="journal article" date="2013" name="Sci. Rep.">
        <title>Metagenomics uncovers a new group of low GC and ultra-small marine Actinobacteria.</title>
        <authorList>
            <person name="Ghai R."/>
            <person name="Mizuno C.M."/>
            <person name="Picazo A."/>
            <person name="Camacho A."/>
            <person name="Rodriguez-Valera F."/>
        </authorList>
    </citation>
    <scope>NUCLEOTIDE SEQUENCE</scope>
</reference>
<protein>
    <recommendedName>
        <fullName evidence="1">endopeptidase La</fullName>
        <ecNumber evidence="1">3.4.21.53</ecNumber>
    </recommendedName>
</protein>
<dbReference type="AlphaFoldDB" id="S5DKY9"/>
<dbReference type="InterPro" id="IPR001478">
    <property type="entry name" value="PDZ"/>
</dbReference>
<dbReference type="GO" id="GO:0005524">
    <property type="term" value="F:ATP binding"/>
    <property type="evidence" value="ECO:0007669"/>
    <property type="project" value="InterPro"/>
</dbReference>
<evidence type="ECO:0000256" key="1">
    <source>
        <dbReference type="PROSITE-ProRule" id="PRU01122"/>
    </source>
</evidence>
<comment type="catalytic activity">
    <reaction evidence="1">
        <text>Hydrolysis of proteins in presence of ATP.</text>
        <dbReference type="EC" id="3.4.21.53"/>
    </reaction>
</comment>
<organism evidence="3">
    <name type="scientific">Candidatus Actinomarina minuta</name>
    <dbReference type="NCBI Taxonomy" id="1389454"/>
    <lineage>
        <taxon>Bacteria</taxon>
        <taxon>Bacillati</taxon>
        <taxon>Actinomycetota</taxon>
        <taxon>Actinomycetes</taxon>
        <taxon>Candidatus Actinomarinidae</taxon>
        <taxon>Candidatus Actinomarinales</taxon>
        <taxon>Candidatus Actinomarineae</taxon>
        <taxon>Candidatus Actinomarinaceae</taxon>
        <taxon>Candidatus Actinomarina</taxon>
    </lineage>
</organism>
<dbReference type="InterPro" id="IPR020568">
    <property type="entry name" value="Ribosomal_Su5_D2-typ_SF"/>
</dbReference>
<keyword evidence="1" id="KW-0645">Protease</keyword>
<keyword evidence="1" id="KW-0720">Serine protease</keyword>
<dbReference type="GO" id="GO:0004176">
    <property type="term" value="F:ATP-dependent peptidase activity"/>
    <property type="evidence" value="ECO:0007669"/>
    <property type="project" value="UniProtKB-UniRule"/>
</dbReference>
<dbReference type="Pfam" id="PF13180">
    <property type="entry name" value="PDZ_2"/>
    <property type="match status" value="1"/>
</dbReference>
<dbReference type="GO" id="GO:0030163">
    <property type="term" value="P:protein catabolic process"/>
    <property type="evidence" value="ECO:0007669"/>
    <property type="project" value="InterPro"/>
</dbReference>
<sequence>MFIRLSTTRKALVVFFIALMPLGLINTDYYFMSPGPPYQWEITVEDQLSYDYEGNLYQLTVRRDIANCFVYAWAYIDNSFDLYPKESILPKGVSPSELTQISLQNMKTSENVAIAVALNALGYEVQTEGDGVLVVGILDDSPVKDKLLKEDLIISISGNKNLEYSINSTTQFISLLRTFDIGEVVSITVIRNGEEIQIETQLIEHIEYKNEPMVGFLASTPNERFTFPINVDIDTGNVGGPSAGLMMALNVYNKLIESDITNNTVIAGTGTIEIDGSVGPIGGVKQKVIAAKRAGARLILVPTANYEDAKPFKDDETSIIAVETFENALEVISEYSSR</sequence>
<dbReference type="EC" id="3.4.21.53" evidence="1"/>
<dbReference type="InterPro" id="IPR014721">
    <property type="entry name" value="Ribsml_uS5_D2-typ_fold_subgr"/>
</dbReference>
<accession>S5DKY9</accession>
<dbReference type="InterPro" id="IPR027065">
    <property type="entry name" value="Lon_Prtase"/>
</dbReference>
<dbReference type="EMBL" id="KC811132">
    <property type="protein sequence ID" value="AGQ19474.1"/>
    <property type="molecule type" value="Genomic_DNA"/>
</dbReference>
<dbReference type="InterPro" id="IPR008269">
    <property type="entry name" value="Lon_proteolytic"/>
</dbReference>
<dbReference type="SUPFAM" id="SSF54211">
    <property type="entry name" value="Ribosomal protein S5 domain 2-like"/>
    <property type="match status" value="1"/>
</dbReference>
<dbReference type="Pfam" id="PF05362">
    <property type="entry name" value="Lon_C"/>
    <property type="match status" value="1"/>
</dbReference>
<dbReference type="InterPro" id="IPR036034">
    <property type="entry name" value="PDZ_sf"/>
</dbReference>
<feature type="active site" evidence="1">
    <location>
        <position position="242"/>
    </location>
</feature>
<feature type="active site" evidence="1">
    <location>
        <position position="287"/>
    </location>
</feature>
<name>S5DKY9_9ACTN</name>
<dbReference type="SUPFAM" id="SSF50156">
    <property type="entry name" value="PDZ domain-like"/>
    <property type="match status" value="1"/>
</dbReference>
<feature type="domain" description="Lon proteolytic" evidence="2">
    <location>
        <begin position="237"/>
        <end position="335"/>
    </location>
</feature>
<dbReference type="PROSITE" id="PS51786">
    <property type="entry name" value="LON_PROTEOLYTIC"/>
    <property type="match status" value="1"/>
</dbReference>
<comment type="similarity">
    <text evidence="1">Belongs to the peptidase S16 family.</text>
</comment>